<protein>
    <submittedName>
        <fullName evidence="2">Lipase family protein</fullName>
    </submittedName>
</protein>
<dbReference type="SUPFAM" id="SSF53474">
    <property type="entry name" value="alpha/beta-Hydrolases"/>
    <property type="match status" value="1"/>
</dbReference>
<sequence length="643" mass="73562">MGISDPRLCFDCKRFLKNWVEFQLVDEQGKPLVNMPYRLISRGTPGYVRRGVTNGFGVLREEELLPHPVTLYIAAQPLADEMEQRPLREKRGEEASVVKPKAEAEGHQYRYVTIGQISDGVPVIKDWKDSKDIPPPYHFPDPEPKGYEVHPLNRRYVLEVCPFRAWVLLLHHQKEYSIVNAYNQSLMSVLAYANGDVDIEGSVKHFFNRQMVDVSRLPYKVEALSATPVVYDVPFSKRYARVEFIDSRAGDNKQGDTKLFYVASEKDVIVSWRGTASLDNYLTDATFQPLALSCDDDKALCSEFIHHGKVHKGFWEAFNLGGKLIVPSDKIKTETETVFRDIASLVTNKRLFICGHSLGGALALLHSAQLKEHNPCLYSYGMPRTLTRSAVEELSSIIHYRHVNEDDVIPTVPFEQDMDNGFFKYWAPAGYDWAVMKLLSPSPIIQAIKQATASKEIYLHHGKVVHFFKANSCPEWLISARNFSPIMGVAEEILDNTTKLYLIPELNQETEKDFSLAGERQNALFNQLSQQEKDKLFVENRSADLKGGFGFSNHSSYKYAGYIDKRLRELCEPDKITVYQDSQRQFKAKMDSYKMLIPDNVYYRNLYFLDMDKQLIKSLTVSQQEGQGELALQHYCDKQELSV</sequence>
<reference evidence="2 3" key="1">
    <citation type="submission" date="2019-01" db="EMBL/GenBank/DDBJ databases">
        <title>Draft genome assembly of Photorhabdus luminescens subsp. sonorensis Caborca.</title>
        <authorList>
            <person name="Duong D.A."/>
            <person name="Espinosa-Artiles P."/>
            <person name="Orozco R.A."/>
            <person name="Molnar I."/>
            <person name="Stock P."/>
        </authorList>
    </citation>
    <scope>NUCLEOTIDE SEQUENCE [LARGE SCALE GENOMIC DNA]</scope>
    <source>
        <strain evidence="2 3">Caborca</strain>
    </source>
</reference>
<dbReference type="PANTHER" id="PTHR45856">
    <property type="entry name" value="ALPHA/BETA-HYDROLASES SUPERFAMILY PROTEIN"/>
    <property type="match status" value="1"/>
</dbReference>
<evidence type="ECO:0000313" key="3">
    <source>
        <dbReference type="Proteomes" id="UP000307592"/>
    </source>
</evidence>
<dbReference type="PANTHER" id="PTHR45856:SF24">
    <property type="entry name" value="FUNGAL LIPASE-LIKE DOMAIN-CONTAINING PROTEIN"/>
    <property type="match status" value="1"/>
</dbReference>
<proteinExistence type="predicted"/>
<dbReference type="EMBL" id="SBIJ01000017">
    <property type="protein sequence ID" value="TNH43334.1"/>
    <property type="molecule type" value="Genomic_DNA"/>
</dbReference>
<gene>
    <name evidence="2" type="ORF">EP164_11675</name>
</gene>
<evidence type="ECO:0000313" key="2">
    <source>
        <dbReference type="EMBL" id="TNH43334.1"/>
    </source>
</evidence>
<name>A0A5C4RHU3_PHOLU</name>
<dbReference type="CDD" id="cd00519">
    <property type="entry name" value="Lipase_3"/>
    <property type="match status" value="1"/>
</dbReference>
<dbReference type="InterPro" id="IPR051218">
    <property type="entry name" value="Sec_MonoDiacylglyc_Lipase"/>
</dbReference>
<dbReference type="InterPro" id="IPR029058">
    <property type="entry name" value="AB_hydrolase_fold"/>
</dbReference>
<dbReference type="RefSeq" id="WP_139655797.1">
    <property type="nucleotide sequence ID" value="NZ_CAWOQH010000079.1"/>
</dbReference>
<feature type="domain" description="Fungal lipase-type" evidence="1">
    <location>
        <begin position="269"/>
        <end position="415"/>
    </location>
</feature>
<dbReference type="GO" id="GO:0006629">
    <property type="term" value="P:lipid metabolic process"/>
    <property type="evidence" value="ECO:0007669"/>
    <property type="project" value="InterPro"/>
</dbReference>
<dbReference type="InterPro" id="IPR002921">
    <property type="entry name" value="Fungal_lipase-type"/>
</dbReference>
<comment type="caution">
    <text evidence="2">The sequence shown here is derived from an EMBL/GenBank/DDBJ whole genome shotgun (WGS) entry which is preliminary data.</text>
</comment>
<organism evidence="2 3">
    <name type="scientific">Photorhabdus luminescens subsp. sonorensis</name>
    <dbReference type="NCBI Taxonomy" id="1173677"/>
    <lineage>
        <taxon>Bacteria</taxon>
        <taxon>Pseudomonadati</taxon>
        <taxon>Pseudomonadota</taxon>
        <taxon>Gammaproteobacteria</taxon>
        <taxon>Enterobacterales</taxon>
        <taxon>Morganellaceae</taxon>
        <taxon>Photorhabdus</taxon>
    </lineage>
</organism>
<dbReference type="AlphaFoldDB" id="A0A5C4RHU3"/>
<evidence type="ECO:0000259" key="1">
    <source>
        <dbReference type="Pfam" id="PF01764"/>
    </source>
</evidence>
<dbReference type="Proteomes" id="UP000307592">
    <property type="component" value="Unassembled WGS sequence"/>
</dbReference>
<dbReference type="Gene3D" id="3.40.50.1820">
    <property type="entry name" value="alpha/beta hydrolase"/>
    <property type="match status" value="1"/>
</dbReference>
<accession>A0A5C4RHU3</accession>
<dbReference type="Pfam" id="PF01764">
    <property type="entry name" value="Lipase_3"/>
    <property type="match status" value="1"/>
</dbReference>